<gene>
    <name evidence="6" type="ORF">FED44_04905</name>
</gene>
<evidence type="ECO:0000256" key="3">
    <source>
        <dbReference type="ARBA" id="ARBA00022741"/>
    </source>
</evidence>
<reference evidence="6" key="1">
    <citation type="submission" date="2019-05" db="EMBL/GenBank/DDBJ databases">
        <title>Isolation, diversity and antifungal activity of Actinobacteria from wheat.</title>
        <authorList>
            <person name="Yu B."/>
        </authorList>
    </citation>
    <scope>NUCLEOTIDE SEQUENCE [LARGE SCALE GENOMIC DNA]</scope>
    <source>
        <strain evidence="6">NEAU-HEGS1-5</strain>
    </source>
</reference>
<protein>
    <submittedName>
        <fullName evidence="6">ATP-binding cassette domain-containing protein</fullName>
    </submittedName>
</protein>
<comment type="caution">
    <text evidence="6">The sequence shown here is derived from an EMBL/GenBank/DDBJ whole genome shotgun (WGS) entry which is preliminary data.</text>
</comment>
<dbReference type="PANTHER" id="PTHR43335">
    <property type="entry name" value="ABC TRANSPORTER, ATP-BINDING PROTEIN"/>
    <property type="match status" value="1"/>
</dbReference>
<dbReference type="GO" id="GO:0016887">
    <property type="term" value="F:ATP hydrolysis activity"/>
    <property type="evidence" value="ECO:0007669"/>
    <property type="project" value="InterPro"/>
</dbReference>
<dbReference type="InterPro" id="IPR003439">
    <property type="entry name" value="ABC_transporter-like_ATP-bd"/>
</dbReference>
<evidence type="ECO:0000259" key="5">
    <source>
        <dbReference type="PROSITE" id="PS50893"/>
    </source>
</evidence>
<dbReference type="Proteomes" id="UP000309033">
    <property type="component" value="Unassembled WGS sequence"/>
</dbReference>
<feature type="domain" description="ABC transporter" evidence="5">
    <location>
        <begin position="2"/>
        <end position="227"/>
    </location>
</feature>
<dbReference type="SUPFAM" id="SSF52540">
    <property type="entry name" value="P-loop containing nucleoside triphosphate hydrolases"/>
    <property type="match status" value="1"/>
</dbReference>
<keyword evidence="7" id="KW-1185">Reference proteome</keyword>
<dbReference type="EMBL" id="VANP01000001">
    <property type="protein sequence ID" value="TLP66787.1"/>
    <property type="molecule type" value="Genomic_DNA"/>
</dbReference>
<dbReference type="PANTHER" id="PTHR43335:SF4">
    <property type="entry name" value="ABC TRANSPORTER, ATP-BINDING PROTEIN"/>
    <property type="match status" value="1"/>
</dbReference>
<evidence type="ECO:0000313" key="7">
    <source>
        <dbReference type="Proteomes" id="UP000309033"/>
    </source>
</evidence>
<dbReference type="AlphaFoldDB" id="A0A5R8ZNY7"/>
<dbReference type="InterPro" id="IPR017871">
    <property type="entry name" value="ABC_transporter-like_CS"/>
</dbReference>
<keyword evidence="3" id="KW-0547">Nucleotide-binding</keyword>
<name>A0A5R8ZNY7_9ACTN</name>
<sequence>MIEVRELTKRFGRTVAVDGLTFHVKPGRVTGFLGPNGAGKSTTMRVILGLDHPAGGEALVGGRLYSRIRHPMREVGALLDAGAVQGGRTPLGHLSWIARSNRVGRERVVSVIEQVGLAGVARKRIAGFSLGMRQRLGIAAALLGDPGVLLFDEPVNGLDPDGVRWIRELMRGLAAEGRTVLLSSHLMSEMELTADHLVIIGRGRLLADTAMRDLTGVRDVFVRSPRAADLAAALSAAGGTVAPAGSGNGEGADLSVRGLGPVEIGDLAARHAIPVHEITPRAASLEETYLRLTEAVTDHVSGRADR</sequence>
<dbReference type="SMART" id="SM00382">
    <property type="entry name" value="AAA"/>
    <property type="match status" value="1"/>
</dbReference>
<evidence type="ECO:0000256" key="1">
    <source>
        <dbReference type="ARBA" id="ARBA00005417"/>
    </source>
</evidence>
<dbReference type="Pfam" id="PF00005">
    <property type="entry name" value="ABC_tran"/>
    <property type="match status" value="1"/>
</dbReference>
<dbReference type="Gene3D" id="3.40.50.300">
    <property type="entry name" value="P-loop containing nucleotide triphosphate hydrolases"/>
    <property type="match status" value="1"/>
</dbReference>
<evidence type="ECO:0000256" key="2">
    <source>
        <dbReference type="ARBA" id="ARBA00022448"/>
    </source>
</evidence>
<dbReference type="OrthoDB" id="3217132at2"/>
<dbReference type="GO" id="GO:0005524">
    <property type="term" value="F:ATP binding"/>
    <property type="evidence" value="ECO:0007669"/>
    <property type="project" value="UniProtKB-KW"/>
</dbReference>
<keyword evidence="4 6" id="KW-0067">ATP-binding</keyword>
<dbReference type="InterPro" id="IPR027417">
    <property type="entry name" value="P-loop_NTPase"/>
</dbReference>
<dbReference type="PROSITE" id="PS00211">
    <property type="entry name" value="ABC_TRANSPORTER_1"/>
    <property type="match status" value="1"/>
</dbReference>
<accession>A0A5R8ZNY7</accession>
<evidence type="ECO:0000256" key="4">
    <source>
        <dbReference type="ARBA" id="ARBA00022840"/>
    </source>
</evidence>
<dbReference type="InterPro" id="IPR003593">
    <property type="entry name" value="AAA+_ATPase"/>
</dbReference>
<organism evidence="6 7">
    <name type="scientific">Microbispora triticiradicis</name>
    <dbReference type="NCBI Taxonomy" id="2200763"/>
    <lineage>
        <taxon>Bacteria</taxon>
        <taxon>Bacillati</taxon>
        <taxon>Actinomycetota</taxon>
        <taxon>Actinomycetes</taxon>
        <taxon>Streptosporangiales</taxon>
        <taxon>Streptosporangiaceae</taxon>
        <taxon>Microbispora</taxon>
    </lineage>
</organism>
<proteinExistence type="inferred from homology"/>
<dbReference type="PROSITE" id="PS50893">
    <property type="entry name" value="ABC_TRANSPORTER_2"/>
    <property type="match status" value="1"/>
</dbReference>
<comment type="similarity">
    <text evidence="1">Belongs to the ABC transporter superfamily.</text>
</comment>
<keyword evidence="2" id="KW-0813">Transport</keyword>
<evidence type="ECO:0000313" key="6">
    <source>
        <dbReference type="EMBL" id="TLP66787.1"/>
    </source>
</evidence>